<dbReference type="SUPFAM" id="SSF160104">
    <property type="entry name" value="Acetoacetate decarboxylase-like"/>
    <property type="match status" value="1"/>
</dbReference>
<proteinExistence type="predicted"/>
<name>A0A6J6QJL6_9ZZZZ</name>
<dbReference type="InterPro" id="IPR023375">
    <property type="entry name" value="ADC_dom_sf"/>
</dbReference>
<dbReference type="InterPro" id="IPR018644">
    <property type="entry name" value="DUF2071"/>
</dbReference>
<dbReference type="EMBL" id="CAEZXX010000071">
    <property type="protein sequence ID" value="CAB4710926.1"/>
    <property type="molecule type" value="Genomic_DNA"/>
</dbReference>
<dbReference type="Gene3D" id="2.40.400.10">
    <property type="entry name" value="Acetoacetate decarboxylase-like"/>
    <property type="match status" value="1"/>
</dbReference>
<gene>
    <name evidence="1" type="ORF">UFOPK2602_01150</name>
</gene>
<evidence type="ECO:0000313" key="1">
    <source>
        <dbReference type="EMBL" id="CAB4710926.1"/>
    </source>
</evidence>
<reference evidence="1" key="1">
    <citation type="submission" date="2020-05" db="EMBL/GenBank/DDBJ databases">
        <authorList>
            <person name="Chiriac C."/>
            <person name="Salcher M."/>
            <person name="Ghai R."/>
            <person name="Kavagutti S V."/>
        </authorList>
    </citation>
    <scope>NUCLEOTIDE SEQUENCE</scope>
</reference>
<organism evidence="1">
    <name type="scientific">freshwater metagenome</name>
    <dbReference type="NCBI Taxonomy" id="449393"/>
    <lineage>
        <taxon>unclassified sequences</taxon>
        <taxon>metagenomes</taxon>
        <taxon>ecological metagenomes</taxon>
    </lineage>
</organism>
<dbReference type="PANTHER" id="PTHR39186:SF1">
    <property type="entry name" value="DUF2071 DOMAIN-CONTAINING PROTEIN"/>
    <property type="match status" value="1"/>
</dbReference>
<protein>
    <submittedName>
        <fullName evidence="1">Unannotated protein</fullName>
    </submittedName>
</protein>
<sequence length="260" mass="29512">MSSQSPVPEAVVASCPRPVNRPIMLQGWKDLASVHWRFRPDDVQRLLPPEFTVDTHEGNALVGLIPFHMECIRLPRLPAFGPLSTFPETNVRTYIVDRSGRRGVWFMSLDVTRLIPALVARVSYNLPYCWASMSIEHTGNTVSYRSRRRWPRGEARSVLSVEIGDRIEDDAVSDLEHFVTARWALGSTWAGRPIWAHVDHEPWPLHRARIIECDETMLRAAGLPTPVGEPIVLWSPGVDVRIGRPRLLRRRPGGPEGQRE</sequence>
<accession>A0A6J6QJL6</accession>
<dbReference type="AlphaFoldDB" id="A0A6J6QJL6"/>
<dbReference type="PANTHER" id="PTHR39186">
    <property type="entry name" value="DUF2071 FAMILY PROTEIN"/>
    <property type="match status" value="1"/>
</dbReference>
<dbReference type="Pfam" id="PF09844">
    <property type="entry name" value="DUF2071"/>
    <property type="match status" value="1"/>
</dbReference>